<evidence type="ECO:0000256" key="1">
    <source>
        <dbReference type="ARBA" id="ARBA00001974"/>
    </source>
</evidence>
<reference evidence="8" key="1">
    <citation type="submission" date="2020-06" db="EMBL/GenBank/DDBJ databases">
        <authorList>
            <consortium name="Plant Systems Biology data submission"/>
        </authorList>
    </citation>
    <scope>NUCLEOTIDE SEQUENCE</scope>
    <source>
        <strain evidence="8">D6</strain>
    </source>
</reference>
<dbReference type="PROSITE" id="PS51387">
    <property type="entry name" value="FAD_PCMH"/>
    <property type="match status" value="1"/>
</dbReference>
<comment type="caution">
    <text evidence="8">The sequence shown here is derived from an EMBL/GenBank/DDBJ whole genome shotgun (WGS) entry which is preliminary data.</text>
</comment>
<dbReference type="SUPFAM" id="SSF55103">
    <property type="entry name" value="FAD-linked oxidases, C-terminal domain"/>
    <property type="match status" value="1"/>
</dbReference>
<dbReference type="Gene3D" id="3.30.465.10">
    <property type="match status" value="1"/>
</dbReference>
<dbReference type="PANTHER" id="PTHR42973">
    <property type="entry name" value="BINDING OXIDOREDUCTASE, PUTATIVE (AFU_ORTHOLOGUE AFUA_1G17690)-RELATED"/>
    <property type="match status" value="1"/>
</dbReference>
<dbReference type="OrthoDB" id="415825at2759"/>
<keyword evidence="4" id="KW-0274">FAD</keyword>
<evidence type="ECO:0000256" key="5">
    <source>
        <dbReference type="ARBA" id="ARBA00023002"/>
    </source>
</evidence>
<dbReference type="AlphaFoldDB" id="A0A9N8DCY0"/>
<evidence type="ECO:0000256" key="2">
    <source>
        <dbReference type="ARBA" id="ARBA00005466"/>
    </source>
</evidence>
<dbReference type="InterPro" id="IPR050416">
    <property type="entry name" value="FAD-linked_Oxidoreductase"/>
</dbReference>
<keyword evidence="5" id="KW-0560">Oxidoreductase</keyword>
<comment type="cofactor">
    <cofactor evidence="1">
        <name>FAD</name>
        <dbReference type="ChEBI" id="CHEBI:57692"/>
    </cofactor>
</comment>
<dbReference type="Pfam" id="PF01565">
    <property type="entry name" value="FAD_binding_4"/>
    <property type="match status" value="1"/>
</dbReference>
<dbReference type="InterPro" id="IPR006094">
    <property type="entry name" value="Oxid_FAD_bind_N"/>
</dbReference>
<dbReference type="InterPro" id="IPR012951">
    <property type="entry name" value="BBE"/>
</dbReference>
<dbReference type="GO" id="GO:0071949">
    <property type="term" value="F:FAD binding"/>
    <property type="evidence" value="ECO:0007669"/>
    <property type="project" value="InterPro"/>
</dbReference>
<accession>A0A9N8DCY0</accession>
<keyword evidence="6" id="KW-0472">Membrane</keyword>
<feature type="transmembrane region" description="Helical" evidence="6">
    <location>
        <begin position="58"/>
        <end position="79"/>
    </location>
</feature>
<gene>
    <name evidence="8" type="ORF">SEMRO_33_G021500.1</name>
</gene>
<dbReference type="GO" id="GO:0016491">
    <property type="term" value="F:oxidoreductase activity"/>
    <property type="evidence" value="ECO:0007669"/>
    <property type="project" value="UniProtKB-KW"/>
</dbReference>
<keyword evidence="6" id="KW-0812">Transmembrane</keyword>
<dbReference type="SUPFAM" id="SSF56176">
    <property type="entry name" value="FAD-binding/transporter-associated domain-like"/>
    <property type="match status" value="1"/>
</dbReference>
<dbReference type="EMBL" id="CAICTM010000033">
    <property type="protein sequence ID" value="CAB9498215.1"/>
    <property type="molecule type" value="Genomic_DNA"/>
</dbReference>
<evidence type="ECO:0000313" key="9">
    <source>
        <dbReference type="Proteomes" id="UP001153069"/>
    </source>
</evidence>
<evidence type="ECO:0000259" key="7">
    <source>
        <dbReference type="PROSITE" id="PS51387"/>
    </source>
</evidence>
<name>A0A9N8DCY0_9STRA</name>
<sequence>MSPRDESLKDALTVHLKSPSSSYQSDQIDLPRDHFQTALNNGSGSNVRPTKEKRKLRYAFRLLLLALFVLALVLSVFGFPRNKDQGNHEVSNDISNDSSNDIIRQALLELNHSMQGRVWMQDLDDLTLFQEAARVWRQDRGMPQAVVEVATVEDVQLSVPVLGHLQKQHGLPFRIRSGGHNKAGFSTVDKGVVLSLKHMKQRSIIIQDEDEDDDDETTTAQGIDVMATIQPGAIVEDILDTFLQGKKNHSDYQYTGYAGAVGQCGKVAEGGWVLGGGVGFMARLLGMGIDNVQEFQIVLANGTLVVANQMKTNRHADLFWALRGAGSGNFGVVTSMKYKLHSGVPDEQLFQKIMIPNDDNLGDFLYQLGALNTDPEFFVVVGGREGNMTAAYMSWFSTDSSSIMEFPTVGNQHFETQIKPILPPSAIFQDTYQSFLWTESTHEMFDKPGYSTGVWAAQAWQGFLMPVNNTQDVWQTITNIMAKGMELAPNLEHHIELWGGAISDVRANETAFPYRDAVYNVGVLLVILDYDETAPKRFQEQVDSVNAWWPRVAEYLTGSYLNYPMNSLRPEEYPNLYWGHHLERLVEIKRRYDPDNIFAYEQSVPL</sequence>
<comment type="similarity">
    <text evidence="2">Belongs to the oxygen-dependent FAD-linked oxidoreductase family.</text>
</comment>
<proteinExistence type="inferred from homology"/>
<keyword evidence="9" id="KW-1185">Reference proteome</keyword>
<protein>
    <submittedName>
        <fullName evidence="8">Cannabidiolic acid synthase-like</fullName>
    </submittedName>
</protein>
<evidence type="ECO:0000256" key="3">
    <source>
        <dbReference type="ARBA" id="ARBA00022630"/>
    </source>
</evidence>
<dbReference type="InterPro" id="IPR036318">
    <property type="entry name" value="FAD-bd_PCMH-like_sf"/>
</dbReference>
<keyword evidence="3" id="KW-0285">Flavoprotein</keyword>
<evidence type="ECO:0000313" key="8">
    <source>
        <dbReference type="EMBL" id="CAB9498215.1"/>
    </source>
</evidence>
<dbReference type="InterPro" id="IPR016169">
    <property type="entry name" value="FAD-bd_PCMH_sub2"/>
</dbReference>
<keyword evidence="6" id="KW-1133">Transmembrane helix</keyword>
<dbReference type="InterPro" id="IPR016164">
    <property type="entry name" value="FAD-linked_Oxase-like_C"/>
</dbReference>
<evidence type="ECO:0000256" key="6">
    <source>
        <dbReference type="SAM" id="Phobius"/>
    </source>
</evidence>
<feature type="domain" description="FAD-binding PCMH-type" evidence="7">
    <location>
        <begin position="139"/>
        <end position="343"/>
    </location>
</feature>
<dbReference type="Proteomes" id="UP001153069">
    <property type="component" value="Unassembled WGS sequence"/>
</dbReference>
<evidence type="ECO:0000256" key="4">
    <source>
        <dbReference type="ARBA" id="ARBA00022827"/>
    </source>
</evidence>
<organism evidence="8 9">
    <name type="scientific">Seminavis robusta</name>
    <dbReference type="NCBI Taxonomy" id="568900"/>
    <lineage>
        <taxon>Eukaryota</taxon>
        <taxon>Sar</taxon>
        <taxon>Stramenopiles</taxon>
        <taxon>Ochrophyta</taxon>
        <taxon>Bacillariophyta</taxon>
        <taxon>Bacillariophyceae</taxon>
        <taxon>Bacillariophycidae</taxon>
        <taxon>Naviculales</taxon>
        <taxon>Naviculaceae</taxon>
        <taxon>Seminavis</taxon>
    </lineage>
</organism>
<dbReference type="Gene3D" id="3.40.462.20">
    <property type="match status" value="1"/>
</dbReference>
<dbReference type="Pfam" id="PF08031">
    <property type="entry name" value="BBE"/>
    <property type="match status" value="1"/>
</dbReference>
<dbReference type="InterPro" id="IPR016166">
    <property type="entry name" value="FAD-bd_PCMH"/>
</dbReference>
<dbReference type="PANTHER" id="PTHR42973:SF39">
    <property type="entry name" value="FAD-BINDING PCMH-TYPE DOMAIN-CONTAINING PROTEIN"/>
    <property type="match status" value="1"/>
</dbReference>